<feature type="region of interest" description="Disordered" evidence="6">
    <location>
        <begin position="446"/>
        <end position="474"/>
    </location>
</feature>
<keyword evidence="7" id="KW-0812">Transmembrane</keyword>
<comment type="caution">
    <text evidence="9">The sequence shown here is derived from an EMBL/GenBank/DDBJ whole genome shotgun (WGS) entry which is preliminary data.</text>
</comment>
<dbReference type="RefSeq" id="XP_028485444.1">
    <property type="nucleotide sequence ID" value="XM_028630631.1"/>
</dbReference>
<feature type="transmembrane region" description="Helical" evidence="7">
    <location>
        <begin position="20"/>
        <end position="37"/>
    </location>
</feature>
<dbReference type="EMBL" id="RCNU01000005">
    <property type="protein sequence ID" value="RWQ95799.1"/>
    <property type="molecule type" value="Genomic_DNA"/>
</dbReference>
<gene>
    <name evidence="9" type="ORF">C8Q69DRAFT_467504</name>
</gene>
<dbReference type="GO" id="GO:0071949">
    <property type="term" value="F:FAD binding"/>
    <property type="evidence" value="ECO:0007669"/>
    <property type="project" value="InterPro"/>
</dbReference>
<dbReference type="GO" id="GO:0019478">
    <property type="term" value="P:D-amino acid catabolic process"/>
    <property type="evidence" value="ECO:0007669"/>
    <property type="project" value="TreeGrafter"/>
</dbReference>
<feature type="compositionally biased region" description="Basic residues" evidence="6">
    <location>
        <begin position="460"/>
        <end position="474"/>
    </location>
</feature>
<dbReference type="STRING" id="264951.A0A443HVD8"/>
<evidence type="ECO:0000256" key="5">
    <source>
        <dbReference type="ARBA" id="ARBA00023002"/>
    </source>
</evidence>
<evidence type="ECO:0000313" key="10">
    <source>
        <dbReference type="Proteomes" id="UP000283841"/>
    </source>
</evidence>
<evidence type="ECO:0000256" key="7">
    <source>
        <dbReference type="SAM" id="Phobius"/>
    </source>
</evidence>
<dbReference type="Gene3D" id="3.40.50.720">
    <property type="entry name" value="NAD(P)-binding Rossmann-like Domain"/>
    <property type="match status" value="3"/>
</dbReference>
<name>A0A443HVD8_BYSSP</name>
<accession>A0A443HVD8</accession>
<feature type="domain" description="FAD dependent oxidoreductase" evidence="8">
    <location>
        <begin position="20"/>
        <end position="424"/>
    </location>
</feature>
<keyword evidence="7" id="KW-0472">Membrane</keyword>
<evidence type="ECO:0000259" key="8">
    <source>
        <dbReference type="Pfam" id="PF01266"/>
    </source>
</evidence>
<dbReference type="GeneID" id="39599908"/>
<dbReference type="GO" id="GO:0003884">
    <property type="term" value="F:D-amino-acid oxidase activity"/>
    <property type="evidence" value="ECO:0007669"/>
    <property type="project" value="InterPro"/>
</dbReference>
<evidence type="ECO:0000256" key="2">
    <source>
        <dbReference type="ARBA" id="ARBA00006730"/>
    </source>
</evidence>
<evidence type="ECO:0000256" key="1">
    <source>
        <dbReference type="ARBA" id="ARBA00001974"/>
    </source>
</evidence>
<keyword evidence="3" id="KW-0285">Flavoprotein</keyword>
<dbReference type="Pfam" id="PF01266">
    <property type="entry name" value="DAO"/>
    <property type="match status" value="1"/>
</dbReference>
<comment type="cofactor">
    <cofactor evidence="1">
        <name>FAD</name>
        <dbReference type="ChEBI" id="CHEBI:57692"/>
    </cofactor>
</comment>
<sequence length="474" mass="53117">MKLSTADEPLKEATGDSKHVLIIGGGVSGLLVAWMLLDKGFRVTILAREWAWTKDFQGSRITSQIAAALWEMPPGGCGHREIESPGKGWANVQHYREWALDSYDFYTELASISNNHENGGRSFGLKVADLHQFFYYNVVEDPKDKKSQIYEHYDKFCAVKDEILLKRVMKDKGLMGDTIENYTYKDKTAIATKFGSDLINLSLGGKDFTSGYSHPAPIINTDKALAYLMALVKNKGATLETREIKDLYTTGEELLKDFDAHVIVNATGLGARELVNDKDVYPVRGAIRRVENTRNGKFRHLADAYLVPAQIGPSKLPTKTVFIVPRNDDILYVGSIIQPNNGQLNLGPESPEVQQMWNRAGDFMPTLHHAGFRKDFPFAQGLRPFTKNNVKVRADEKVTFPLVHNYGHGGSGWTLGIGTARSAVYIVERLLKETAEVKEKAAKINEDLYSPRPKPDLNVRRSRHRSSIHQKAKL</sequence>
<evidence type="ECO:0000256" key="4">
    <source>
        <dbReference type="ARBA" id="ARBA00022827"/>
    </source>
</evidence>
<dbReference type="InterPro" id="IPR006181">
    <property type="entry name" value="D-amino_acid_oxidase_CS"/>
</dbReference>
<dbReference type="PANTHER" id="PTHR11530">
    <property type="entry name" value="D-AMINO ACID OXIDASE"/>
    <property type="match status" value="1"/>
</dbReference>
<organism evidence="9 10">
    <name type="scientific">Byssochlamys spectabilis</name>
    <name type="common">Paecilomyces variotii</name>
    <dbReference type="NCBI Taxonomy" id="264951"/>
    <lineage>
        <taxon>Eukaryota</taxon>
        <taxon>Fungi</taxon>
        <taxon>Dikarya</taxon>
        <taxon>Ascomycota</taxon>
        <taxon>Pezizomycotina</taxon>
        <taxon>Eurotiomycetes</taxon>
        <taxon>Eurotiomycetidae</taxon>
        <taxon>Eurotiales</taxon>
        <taxon>Thermoascaceae</taxon>
        <taxon>Paecilomyces</taxon>
    </lineage>
</organism>
<dbReference type="VEuPathDB" id="FungiDB:C8Q69DRAFT_467504"/>
<dbReference type="GO" id="GO:0005737">
    <property type="term" value="C:cytoplasm"/>
    <property type="evidence" value="ECO:0007669"/>
    <property type="project" value="TreeGrafter"/>
</dbReference>
<dbReference type="SUPFAM" id="SSF51971">
    <property type="entry name" value="Nucleotide-binding domain"/>
    <property type="match status" value="1"/>
</dbReference>
<dbReference type="InterPro" id="IPR023209">
    <property type="entry name" value="DAO"/>
</dbReference>
<dbReference type="SUPFAM" id="SSF54373">
    <property type="entry name" value="FAD-linked reductases, C-terminal domain"/>
    <property type="match status" value="1"/>
</dbReference>
<evidence type="ECO:0000256" key="6">
    <source>
        <dbReference type="SAM" id="MobiDB-lite"/>
    </source>
</evidence>
<dbReference type="Proteomes" id="UP000283841">
    <property type="component" value="Unassembled WGS sequence"/>
</dbReference>
<dbReference type="InterPro" id="IPR006076">
    <property type="entry name" value="FAD-dep_OxRdtase"/>
</dbReference>
<dbReference type="PANTHER" id="PTHR11530:SF25">
    <property type="entry name" value="FAD DEPENDENT OXIDOREDUCTASE DOMAIN-CONTAINING PROTEIN"/>
    <property type="match status" value="1"/>
</dbReference>
<evidence type="ECO:0000256" key="3">
    <source>
        <dbReference type="ARBA" id="ARBA00022630"/>
    </source>
</evidence>
<reference evidence="9 10" key="1">
    <citation type="journal article" date="2018" name="Front. Microbiol.">
        <title>Genomic and genetic insights into a cosmopolitan fungus, Paecilomyces variotii (Eurotiales).</title>
        <authorList>
            <person name="Urquhart A.S."/>
            <person name="Mondo S.J."/>
            <person name="Makela M.R."/>
            <person name="Hane J.K."/>
            <person name="Wiebenga A."/>
            <person name="He G."/>
            <person name="Mihaltcheva S."/>
            <person name="Pangilinan J."/>
            <person name="Lipzen A."/>
            <person name="Barry K."/>
            <person name="de Vries R.P."/>
            <person name="Grigoriev I.V."/>
            <person name="Idnurm A."/>
        </authorList>
    </citation>
    <scope>NUCLEOTIDE SEQUENCE [LARGE SCALE GENOMIC DNA]</scope>
    <source>
        <strain evidence="9 10">CBS 101075</strain>
    </source>
</reference>
<keyword evidence="7" id="KW-1133">Transmembrane helix</keyword>
<dbReference type="PROSITE" id="PS00677">
    <property type="entry name" value="DAO"/>
    <property type="match status" value="1"/>
</dbReference>
<proteinExistence type="inferred from homology"/>
<comment type="similarity">
    <text evidence="2">Belongs to the DAMOX/DASOX family.</text>
</comment>
<keyword evidence="10" id="KW-1185">Reference proteome</keyword>
<keyword evidence="4" id="KW-0274">FAD</keyword>
<keyword evidence="5" id="KW-0560">Oxidoreductase</keyword>
<dbReference type="AlphaFoldDB" id="A0A443HVD8"/>
<protein>
    <submittedName>
        <fullName evidence="9">FAD dependent oxidoreductase</fullName>
    </submittedName>
</protein>
<evidence type="ECO:0000313" key="9">
    <source>
        <dbReference type="EMBL" id="RWQ95799.1"/>
    </source>
</evidence>